<dbReference type="Proteomes" id="UP001148838">
    <property type="component" value="Unassembled WGS sequence"/>
</dbReference>
<gene>
    <name evidence="3" type="ORF">ANN_26075</name>
</gene>
<feature type="region of interest" description="Disordered" evidence="1">
    <location>
        <begin position="19"/>
        <end position="49"/>
    </location>
</feature>
<dbReference type="EMBL" id="JAJSOF020000036">
    <property type="protein sequence ID" value="KAJ4429074.1"/>
    <property type="molecule type" value="Genomic_DNA"/>
</dbReference>
<dbReference type="InterPro" id="IPR003599">
    <property type="entry name" value="Ig_sub"/>
</dbReference>
<proteinExistence type="predicted"/>
<dbReference type="InterPro" id="IPR007110">
    <property type="entry name" value="Ig-like_dom"/>
</dbReference>
<feature type="compositionally biased region" description="Low complexity" evidence="1">
    <location>
        <begin position="38"/>
        <end position="49"/>
    </location>
</feature>
<dbReference type="Gene3D" id="3.30.420.10">
    <property type="entry name" value="Ribonuclease H-like superfamily/Ribonuclease H"/>
    <property type="match status" value="1"/>
</dbReference>
<evidence type="ECO:0000256" key="1">
    <source>
        <dbReference type="SAM" id="MobiDB-lite"/>
    </source>
</evidence>
<feature type="region of interest" description="Disordered" evidence="1">
    <location>
        <begin position="279"/>
        <end position="301"/>
    </location>
</feature>
<dbReference type="PANTHER" id="PTHR47027:SF25">
    <property type="entry name" value="REVERSE TRANSCRIPTASE DOMAIN-CONTAINING PROTEIN"/>
    <property type="match status" value="1"/>
</dbReference>
<feature type="domain" description="Ig-like" evidence="2">
    <location>
        <begin position="33"/>
        <end position="116"/>
    </location>
</feature>
<sequence>MPSTWPGIEPATLGIEGQRYTNLPTRSTYEEGPEVTQDPGPDGDSTSDGRQVEVALGGAVQLQCPAATVGGCWSRVGTGGRLQPVGPGPDLTLDRVLYQEAGEYRCVVERDPAELDQWRADLDVQLIVTERDSEKNRKCMEEILEPQFHSDRQDLNLKLRSGVMNSFILPVLLYGAQTRSLTEREQDMLRKCQRKMERKILNITLRHRLRNEDIRSQTHLKDAAETADKLKKKWTGHVMRLNENRWTHILTTWDPRIGKRNVGKQKTRWADELNQDSAIYGQEQRKTDNNGSSSQSDLQPKQRLRDVGRYLRVAAMKGCITDDHRLFRLAFAEENVKFDSDKDNHRVHTCVEVMTWFSERPCIRLIEWSPCSPDLNVLESVWSEVKKTVNAMVNTMPRRPTTKDALWNIIKNAWDRVSSRRQYLRRLIASIPRRMQAVIDVEGLHTRY</sequence>
<keyword evidence="4" id="KW-1185">Reference proteome</keyword>
<dbReference type="InterPro" id="IPR036179">
    <property type="entry name" value="Ig-like_dom_sf"/>
</dbReference>
<evidence type="ECO:0000313" key="3">
    <source>
        <dbReference type="EMBL" id="KAJ4429074.1"/>
    </source>
</evidence>
<comment type="caution">
    <text evidence="3">The sequence shown here is derived from an EMBL/GenBank/DDBJ whole genome shotgun (WGS) entry which is preliminary data.</text>
</comment>
<evidence type="ECO:0000313" key="4">
    <source>
        <dbReference type="Proteomes" id="UP001148838"/>
    </source>
</evidence>
<organism evidence="3 4">
    <name type="scientific">Periplaneta americana</name>
    <name type="common">American cockroach</name>
    <name type="synonym">Blatta americana</name>
    <dbReference type="NCBI Taxonomy" id="6978"/>
    <lineage>
        <taxon>Eukaryota</taxon>
        <taxon>Metazoa</taxon>
        <taxon>Ecdysozoa</taxon>
        <taxon>Arthropoda</taxon>
        <taxon>Hexapoda</taxon>
        <taxon>Insecta</taxon>
        <taxon>Pterygota</taxon>
        <taxon>Neoptera</taxon>
        <taxon>Polyneoptera</taxon>
        <taxon>Dictyoptera</taxon>
        <taxon>Blattodea</taxon>
        <taxon>Blattoidea</taxon>
        <taxon>Blattidae</taxon>
        <taxon>Blattinae</taxon>
        <taxon>Periplaneta</taxon>
    </lineage>
</organism>
<dbReference type="PANTHER" id="PTHR47027">
    <property type="entry name" value="REVERSE TRANSCRIPTASE DOMAIN-CONTAINING PROTEIN"/>
    <property type="match status" value="1"/>
</dbReference>
<reference evidence="3 4" key="1">
    <citation type="journal article" date="2022" name="Allergy">
        <title>Genome assembly and annotation of Periplaneta americana reveal a comprehensive cockroach allergen profile.</title>
        <authorList>
            <person name="Wang L."/>
            <person name="Xiong Q."/>
            <person name="Saelim N."/>
            <person name="Wang L."/>
            <person name="Nong W."/>
            <person name="Wan A.T."/>
            <person name="Shi M."/>
            <person name="Liu X."/>
            <person name="Cao Q."/>
            <person name="Hui J.H.L."/>
            <person name="Sookrung N."/>
            <person name="Leung T.F."/>
            <person name="Tungtrongchitr A."/>
            <person name="Tsui S.K.W."/>
        </authorList>
    </citation>
    <scope>NUCLEOTIDE SEQUENCE [LARGE SCALE GENOMIC DNA]</scope>
    <source>
        <strain evidence="3">PWHHKU_190912</strain>
    </source>
</reference>
<protein>
    <recommendedName>
        <fullName evidence="2">Ig-like domain-containing protein</fullName>
    </recommendedName>
</protein>
<dbReference type="PROSITE" id="PS50835">
    <property type="entry name" value="IG_LIKE"/>
    <property type="match status" value="1"/>
</dbReference>
<evidence type="ECO:0000259" key="2">
    <source>
        <dbReference type="PROSITE" id="PS50835"/>
    </source>
</evidence>
<dbReference type="SUPFAM" id="SSF48726">
    <property type="entry name" value="Immunoglobulin"/>
    <property type="match status" value="1"/>
</dbReference>
<dbReference type="InterPro" id="IPR036397">
    <property type="entry name" value="RNaseH_sf"/>
</dbReference>
<accession>A0ABQ8S4Y4</accession>
<feature type="compositionally biased region" description="Polar residues" evidence="1">
    <location>
        <begin position="289"/>
        <end position="299"/>
    </location>
</feature>
<name>A0ABQ8S4Y4_PERAM</name>
<dbReference type="SMART" id="SM00409">
    <property type="entry name" value="IG"/>
    <property type="match status" value="1"/>
</dbReference>